<keyword evidence="2" id="KW-1185">Reference proteome</keyword>
<organism evidence="1 2">
    <name type="scientific">Dryococelus australis</name>
    <dbReference type="NCBI Taxonomy" id="614101"/>
    <lineage>
        <taxon>Eukaryota</taxon>
        <taxon>Metazoa</taxon>
        <taxon>Ecdysozoa</taxon>
        <taxon>Arthropoda</taxon>
        <taxon>Hexapoda</taxon>
        <taxon>Insecta</taxon>
        <taxon>Pterygota</taxon>
        <taxon>Neoptera</taxon>
        <taxon>Polyneoptera</taxon>
        <taxon>Phasmatodea</taxon>
        <taxon>Verophasmatodea</taxon>
        <taxon>Anareolatae</taxon>
        <taxon>Phasmatidae</taxon>
        <taxon>Eurycanthinae</taxon>
        <taxon>Dryococelus</taxon>
    </lineage>
</organism>
<evidence type="ECO:0000313" key="1">
    <source>
        <dbReference type="EMBL" id="KAJ8887653.1"/>
    </source>
</evidence>
<evidence type="ECO:0000313" key="2">
    <source>
        <dbReference type="Proteomes" id="UP001159363"/>
    </source>
</evidence>
<protein>
    <submittedName>
        <fullName evidence="1">Uncharacterized protein</fullName>
    </submittedName>
</protein>
<dbReference type="EMBL" id="JARBHB010000004">
    <property type="protein sequence ID" value="KAJ8887653.1"/>
    <property type="molecule type" value="Genomic_DNA"/>
</dbReference>
<comment type="caution">
    <text evidence="1">The sequence shown here is derived from an EMBL/GenBank/DDBJ whole genome shotgun (WGS) entry which is preliminary data.</text>
</comment>
<accession>A0ABQ9HTE1</accession>
<gene>
    <name evidence="1" type="ORF">PR048_013871</name>
</gene>
<proteinExistence type="predicted"/>
<dbReference type="Proteomes" id="UP001159363">
    <property type="component" value="Chromosome X"/>
</dbReference>
<sequence length="85" mass="9629">MQFAKETGEDINGAYVEVNLAAGKSVCACNRLWKKGSFMRVELANMRFMYGAAHTNARQTVELYRLRHPAQPQPSSATFARLHQR</sequence>
<reference evidence="1 2" key="1">
    <citation type="submission" date="2023-02" db="EMBL/GenBank/DDBJ databases">
        <title>LHISI_Scaffold_Assembly.</title>
        <authorList>
            <person name="Stuart O.P."/>
            <person name="Cleave R."/>
            <person name="Magrath M.J.L."/>
            <person name="Mikheyev A.S."/>
        </authorList>
    </citation>
    <scope>NUCLEOTIDE SEQUENCE [LARGE SCALE GENOMIC DNA]</scope>
    <source>
        <strain evidence="1">Daus_M_001</strain>
        <tissue evidence="1">Leg muscle</tissue>
    </source>
</reference>
<name>A0ABQ9HTE1_9NEOP</name>